<evidence type="ECO:0000313" key="1">
    <source>
        <dbReference type="EMBL" id="OGZ33607.1"/>
    </source>
</evidence>
<sequence>MPIAKIRRRAIGRFSSAGSGGRIFFHYLTYFCYYTIFCDSNEINLTNNDCNVILINLGTLKTKKGGKKMGINKKEAKIKEIEVIDTKKPGEVELKIKNIHCIFRQGRKRIHLAAKFDPYASVYDPDSLWIPPEIFKKACRQAAQILLRKRVDSKKSAIKIKRPVQLELKLTVKGGNNEKESGVPVVCGAS</sequence>
<dbReference type="EMBL" id="MHMW01000028">
    <property type="protein sequence ID" value="OGZ33607.1"/>
    <property type="molecule type" value="Genomic_DNA"/>
</dbReference>
<accession>A0A1G2F6Q7</accession>
<proteinExistence type="predicted"/>
<evidence type="ECO:0000313" key="2">
    <source>
        <dbReference type="Proteomes" id="UP000179099"/>
    </source>
</evidence>
<dbReference type="AlphaFoldDB" id="A0A1G2F6Q7"/>
<gene>
    <name evidence="1" type="ORF">A2Y98_01590</name>
</gene>
<name>A0A1G2F6Q7_9BACT</name>
<dbReference type="STRING" id="1801992.A2Y98_01590"/>
<reference evidence="1 2" key="1">
    <citation type="journal article" date="2016" name="Nat. Commun.">
        <title>Thousands of microbial genomes shed light on interconnected biogeochemical processes in an aquifer system.</title>
        <authorList>
            <person name="Anantharaman K."/>
            <person name="Brown C.T."/>
            <person name="Hug L.A."/>
            <person name="Sharon I."/>
            <person name="Castelle C.J."/>
            <person name="Probst A.J."/>
            <person name="Thomas B.C."/>
            <person name="Singh A."/>
            <person name="Wilkins M.J."/>
            <person name="Karaoz U."/>
            <person name="Brodie E.L."/>
            <person name="Williams K.H."/>
            <person name="Hubbard S.S."/>
            <person name="Banfield J.F."/>
        </authorList>
    </citation>
    <scope>NUCLEOTIDE SEQUENCE [LARGE SCALE GENOMIC DNA]</scope>
</reference>
<dbReference type="Proteomes" id="UP000179099">
    <property type="component" value="Unassembled WGS sequence"/>
</dbReference>
<comment type="caution">
    <text evidence="1">The sequence shown here is derived from an EMBL/GenBank/DDBJ whole genome shotgun (WGS) entry which is preliminary data.</text>
</comment>
<organism evidence="1 2">
    <name type="scientific">Candidatus Portnoybacteria bacterium RBG_19FT_COMBO_36_7</name>
    <dbReference type="NCBI Taxonomy" id="1801992"/>
    <lineage>
        <taxon>Bacteria</taxon>
        <taxon>Candidatus Portnoyibacteriota</taxon>
    </lineage>
</organism>
<protein>
    <submittedName>
        <fullName evidence="1">Uncharacterized protein</fullName>
    </submittedName>
</protein>